<gene>
    <name evidence="2" type="ORF">CHIRRI_LOCUS3260</name>
</gene>
<dbReference type="Pfam" id="PF02036">
    <property type="entry name" value="SCP2"/>
    <property type="match status" value="1"/>
</dbReference>
<dbReference type="Gene3D" id="3.30.1050.10">
    <property type="entry name" value="SCP2 sterol-binding domain"/>
    <property type="match status" value="1"/>
</dbReference>
<dbReference type="OrthoDB" id="3592703at2759"/>
<proteinExistence type="predicted"/>
<sequence length="107" mass="11954">MSLRSEAESFETIREKLQAIDTSNKDLAHIFKIRITNGGEVVKIMMLDAVNIKFYEGDEEAECTITLEDDLLANIVAKKTSAVEALKEELITAEGNLELLIILNDQL</sequence>
<evidence type="ECO:0000313" key="3">
    <source>
        <dbReference type="Proteomes" id="UP001153620"/>
    </source>
</evidence>
<dbReference type="Proteomes" id="UP001153620">
    <property type="component" value="Chromosome 1"/>
</dbReference>
<name>A0A9N9RNT7_9DIPT</name>
<dbReference type="AlphaFoldDB" id="A0A9N9RNT7"/>
<dbReference type="EMBL" id="OU895877">
    <property type="protein sequence ID" value="CAG9800312.1"/>
    <property type="molecule type" value="Genomic_DNA"/>
</dbReference>
<dbReference type="InterPro" id="IPR036527">
    <property type="entry name" value="SCP2_sterol-bd_dom_sf"/>
</dbReference>
<evidence type="ECO:0000313" key="2">
    <source>
        <dbReference type="EMBL" id="CAG9800312.1"/>
    </source>
</evidence>
<reference evidence="2" key="2">
    <citation type="submission" date="2022-10" db="EMBL/GenBank/DDBJ databases">
        <authorList>
            <consortium name="ENA_rothamsted_submissions"/>
            <consortium name="culmorum"/>
            <person name="King R."/>
        </authorList>
    </citation>
    <scope>NUCLEOTIDE SEQUENCE</scope>
</reference>
<organism evidence="2 3">
    <name type="scientific">Chironomus riparius</name>
    <dbReference type="NCBI Taxonomy" id="315576"/>
    <lineage>
        <taxon>Eukaryota</taxon>
        <taxon>Metazoa</taxon>
        <taxon>Ecdysozoa</taxon>
        <taxon>Arthropoda</taxon>
        <taxon>Hexapoda</taxon>
        <taxon>Insecta</taxon>
        <taxon>Pterygota</taxon>
        <taxon>Neoptera</taxon>
        <taxon>Endopterygota</taxon>
        <taxon>Diptera</taxon>
        <taxon>Nematocera</taxon>
        <taxon>Chironomoidea</taxon>
        <taxon>Chironomidae</taxon>
        <taxon>Chironominae</taxon>
        <taxon>Chironomus</taxon>
    </lineage>
</organism>
<evidence type="ECO:0000259" key="1">
    <source>
        <dbReference type="Pfam" id="PF02036"/>
    </source>
</evidence>
<dbReference type="InterPro" id="IPR003033">
    <property type="entry name" value="SCP2_sterol-bd_dom"/>
</dbReference>
<dbReference type="SUPFAM" id="SSF55718">
    <property type="entry name" value="SCP-like"/>
    <property type="match status" value="1"/>
</dbReference>
<feature type="domain" description="SCP2" evidence="1">
    <location>
        <begin position="19"/>
        <end position="100"/>
    </location>
</feature>
<keyword evidence="3" id="KW-1185">Reference proteome</keyword>
<protein>
    <recommendedName>
        <fullName evidence="1">SCP2 domain-containing protein</fullName>
    </recommendedName>
</protein>
<reference evidence="2" key="1">
    <citation type="submission" date="2022-01" db="EMBL/GenBank/DDBJ databases">
        <authorList>
            <person name="King R."/>
        </authorList>
    </citation>
    <scope>NUCLEOTIDE SEQUENCE</scope>
</reference>
<accession>A0A9N9RNT7</accession>